<sequence length="140" mass="15741">MEFVPSTESKWSPRTMSVLIGVVLAAIIGVVIYLIARKSKTPKKEQMSGPTHVLFYLDTCSHCHSVIPIWDKLIAEMKGNQVVKYEARKNFEWAKDYGIGGVPDIRYYPNGMGSSAKYVSFEGDRTYDRLKAFIVSGLSK</sequence>
<keyword evidence="1" id="KW-1133">Transmembrane helix</keyword>
<dbReference type="Gene3D" id="3.40.30.10">
    <property type="entry name" value="Glutaredoxin"/>
    <property type="match status" value="1"/>
</dbReference>
<dbReference type="EMBL" id="MN740609">
    <property type="protein sequence ID" value="QHU35456.1"/>
    <property type="molecule type" value="Genomic_DNA"/>
</dbReference>
<dbReference type="SUPFAM" id="SSF52833">
    <property type="entry name" value="Thioredoxin-like"/>
    <property type="match status" value="1"/>
</dbReference>
<evidence type="ECO:0000313" key="3">
    <source>
        <dbReference type="EMBL" id="QHU35456.1"/>
    </source>
</evidence>
<organism evidence="3">
    <name type="scientific">viral metagenome</name>
    <dbReference type="NCBI Taxonomy" id="1070528"/>
    <lineage>
        <taxon>unclassified sequences</taxon>
        <taxon>metagenomes</taxon>
        <taxon>organismal metagenomes</taxon>
    </lineage>
</organism>
<dbReference type="PROSITE" id="PS51352">
    <property type="entry name" value="THIOREDOXIN_2"/>
    <property type="match status" value="1"/>
</dbReference>
<dbReference type="PANTHER" id="PTHR45672">
    <property type="entry name" value="PROTEIN DISULFIDE-ISOMERASE C17H9.14C-RELATED"/>
    <property type="match status" value="1"/>
</dbReference>
<dbReference type="CDD" id="cd02961">
    <property type="entry name" value="PDI_a_family"/>
    <property type="match status" value="1"/>
</dbReference>
<feature type="transmembrane region" description="Helical" evidence="1">
    <location>
        <begin position="16"/>
        <end position="36"/>
    </location>
</feature>
<dbReference type="GO" id="GO:0006457">
    <property type="term" value="P:protein folding"/>
    <property type="evidence" value="ECO:0007669"/>
    <property type="project" value="TreeGrafter"/>
</dbReference>
<dbReference type="GO" id="GO:0003756">
    <property type="term" value="F:protein disulfide isomerase activity"/>
    <property type="evidence" value="ECO:0007669"/>
    <property type="project" value="TreeGrafter"/>
</dbReference>
<reference evidence="3" key="1">
    <citation type="journal article" date="2020" name="Nature">
        <title>Giant virus diversity and host interactions through global metagenomics.</title>
        <authorList>
            <person name="Schulz F."/>
            <person name="Roux S."/>
            <person name="Paez-Espino D."/>
            <person name="Jungbluth S."/>
            <person name="Walsh D.A."/>
            <person name="Denef V.J."/>
            <person name="McMahon K.D."/>
            <person name="Konstantinidis K.T."/>
            <person name="Eloe-Fadrosh E.A."/>
            <person name="Kyrpides N.C."/>
            <person name="Woyke T."/>
        </authorList>
    </citation>
    <scope>NUCLEOTIDE SEQUENCE</scope>
    <source>
        <strain evidence="3">GVMAG-S-1029409-49</strain>
    </source>
</reference>
<keyword evidence="1" id="KW-0472">Membrane</keyword>
<evidence type="ECO:0000259" key="2">
    <source>
        <dbReference type="PROSITE" id="PS51352"/>
    </source>
</evidence>
<evidence type="ECO:0000256" key="1">
    <source>
        <dbReference type="SAM" id="Phobius"/>
    </source>
</evidence>
<dbReference type="InterPro" id="IPR036249">
    <property type="entry name" value="Thioredoxin-like_sf"/>
</dbReference>
<dbReference type="Pfam" id="PF00085">
    <property type="entry name" value="Thioredoxin"/>
    <property type="match status" value="1"/>
</dbReference>
<dbReference type="InterPro" id="IPR013766">
    <property type="entry name" value="Thioredoxin_domain"/>
</dbReference>
<feature type="domain" description="Thioredoxin" evidence="2">
    <location>
        <begin position="13"/>
        <end position="139"/>
    </location>
</feature>
<accession>A0A6C0LX81</accession>
<dbReference type="GO" id="GO:0005783">
    <property type="term" value="C:endoplasmic reticulum"/>
    <property type="evidence" value="ECO:0007669"/>
    <property type="project" value="TreeGrafter"/>
</dbReference>
<protein>
    <recommendedName>
        <fullName evidence="2">Thioredoxin domain-containing protein</fullName>
    </recommendedName>
</protein>
<proteinExistence type="predicted"/>
<dbReference type="AlphaFoldDB" id="A0A6C0LX81"/>
<keyword evidence="1" id="KW-0812">Transmembrane</keyword>
<name>A0A6C0LX81_9ZZZZ</name>
<dbReference type="InterPro" id="IPR051063">
    <property type="entry name" value="PDI"/>
</dbReference>